<evidence type="ECO:0000256" key="1">
    <source>
        <dbReference type="SAM" id="MobiDB-lite"/>
    </source>
</evidence>
<dbReference type="PANTHER" id="PTHR37463">
    <property type="entry name" value="GSL3115 PROTEIN"/>
    <property type="match status" value="1"/>
</dbReference>
<feature type="region of interest" description="Disordered" evidence="1">
    <location>
        <begin position="1"/>
        <end position="26"/>
    </location>
</feature>
<gene>
    <name evidence="2" type="ORF">GZH52_14240</name>
</gene>
<dbReference type="Pfam" id="PF10013">
    <property type="entry name" value="DUF2256"/>
    <property type="match status" value="1"/>
</dbReference>
<dbReference type="AlphaFoldDB" id="A0A6B2KUU9"/>
<evidence type="ECO:0000313" key="3">
    <source>
        <dbReference type="Proteomes" id="UP000482578"/>
    </source>
</evidence>
<dbReference type="RefSeq" id="WP_163317347.1">
    <property type="nucleotide sequence ID" value="NZ_JAAGAA010000014.1"/>
</dbReference>
<keyword evidence="3" id="KW-1185">Reference proteome</keyword>
<comment type="caution">
    <text evidence="2">The sequence shown here is derived from an EMBL/GenBank/DDBJ whole genome shotgun (WGS) entry which is preliminary data.</text>
</comment>
<accession>A0A6B2KUU9</accession>
<dbReference type="EMBL" id="JAAGAA010000014">
    <property type="protein sequence ID" value="NDV13931.1"/>
    <property type="molecule type" value="Genomic_DNA"/>
</dbReference>
<sequence length="64" mass="7441">MPNHLLPDVQPSPGERYHHQKSALPSKPCTTCGRPMRWRRRWANNWGEVKYCSDACRLAKGHRA</sequence>
<organism evidence="2 3">
    <name type="scientific">Crenobacter caeni</name>
    <dbReference type="NCBI Taxonomy" id="2705474"/>
    <lineage>
        <taxon>Bacteria</taxon>
        <taxon>Pseudomonadati</taxon>
        <taxon>Pseudomonadota</taxon>
        <taxon>Betaproteobacteria</taxon>
        <taxon>Neisseriales</taxon>
        <taxon>Neisseriaceae</taxon>
        <taxon>Crenobacter</taxon>
    </lineage>
</organism>
<dbReference type="InterPro" id="IPR017136">
    <property type="entry name" value="UCP037205"/>
</dbReference>
<protein>
    <submittedName>
        <fullName evidence="2">DUF2256 domain-containing protein</fullName>
    </submittedName>
</protein>
<dbReference type="PANTHER" id="PTHR37463:SF1">
    <property type="entry name" value="DUF2256 DOMAIN-CONTAINING PROTEIN"/>
    <property type="match status" value="1"/>
</dbReference>
<evidence type="ECO:0000313" key="2">
    <source>
        <dbReference type="EMBL" id="NDV13931.1"/>
    </source>
</evidence>
<proteinExistence type="predicted"/>
<dbReference type="Proteomes" id="UP000482578">
    <property type="component" value="Unassembled WGS sequence"/>
</dbReference>
<reference evidence="2 3" key="1">
    <citation type="submission" date="2020-02" db="EMBL/GenBank/DDBJ databases">
        <authorList>
            <person name="Yang Z."/>
        </authorList>
    </citation>
    <scope>NUCLEOTIDE SEQUENCE [LARGE SCALE GENOMIC DNA]</scope>
    <source>
        <strain evidence="2 3">HX-7-9</strain>
    </source>
</reference>
<name>A0A6B2KUU9_9NEIS</name>